<reference evidence="1" key="1">
    <citation type="submission" date="2018-02" db="EMBL/GenBank/DDBJ databases">
        <title>Rhizophora mucronata_Transcriptome.</title>
        <authorList>
            <person name="Meera S.P."/>
            <person name="Sreeshan A."/>
            <person name="Augustine A."/>
        </authorList>
    </citation>
    <scope>NUCLEOTIDE SEQUENCE</scope>
    <source>
        <tissue evidence="1">Leaf</tissue>
    </source>
</reference>
<dbReference type="AlphaFoldDB" id="A0A2P2QSL0"/>
<evidence type="ECO:0000313" key="1">
    <source>
        <dbReference type="EMBL" id="MBX69973.1"/>
    </source>
</evidence>
<accession>A0A2P2QSL0</accession>
<sequence length="27" mass="3093">MLFSSLGRWCVASCMCSISCKYYNPLE</sequence>
<dbReference type="EMBL" id="GGEC01089489">
    <property type="protein sequence ID" value="MBX69973.1"/>
    <property type="molecule type" value="Transcribed_RNA"/>
</dbReference>
<name>A0A2P2QSL0_RHIMU</name>
<organism evidence="1">
    <name type="scientific">Rhizophora mucronata</name>
    <name type="common">Asiatic mangrove</name>
    <dbReference type="NCBI Taxonomy" id="61149"/>
    <lineage>
        <taxon>Eukaryota</taxon>
        <taxon>Viridiplantae</taxon>
        <taxon>Streptophyta</taxon>
        <taxon>Embryophyta</taxon>
        <taxon>Tracheophyta</taxon>
        <taxon>Spermatophyta</taxon>
        <taxon>Magnoliopsida</taxon>
        <taxon>eudicotyledons</taxon>
        <taxon>Gunneridae</taxon>
        <taxon>Pentapetalae</taxon>
        <taxon>rosids</taxon>
        <taxon>fabids</taxon>
        <taxon>Malpighiales</taxon>
        <taxon>Rhizophoraceae</taxon>
        <taxon>Rhizophora</taxon>
    </lineage>
</organism>
<proteinExistence type="predicted"/>
<protein>
    <submittedName>
        <fullName evidence="1">Uncharacterized protein</fullName>
    </submittedName>
</protein>